<dbReference type="Proteomes" id="UP000324222">
    <property type="component" value="Unassembled WGS sequence"/>
</dbReference>
<evidence type="ECO:0000313" key="2">
    <source>
        <dbReference type="Proteomes" id="UP000324222"/>
    </source>
</evidence>
<gene>
    <name evidence="1" type="ORF">E2C01_052412</name>
</gene>
<organism evidence="1 2">
    <name type="scientific">Portunus trituberculatus</name>
    <name type="common">Swimming crab</name>
    <name type="synonym">Neptunus trituberculatus</name>
    <dbReference type="NCBI Taxonomy" id="210409"/>
    <lineage>
        <taxon>Eukaryota</taxon>
        <taxon>Metazoa</taxon>
        <taxon>Ecdysozoa</taxon>
        <taxon>Arthropoda</taxon>
        <taxon>Crustacea</taxon>
        <taxon>Multicrustacea</taxon>
        <taxon>Malacostraca</taxon>
        <taxon>Eumalacostraca</taxon>
        <taxon>Eucarida</taxon>
        <taxon>Decapoda</taxon>
        <taxon>Pleocyemata</taxon>
        <taxon>Brachyura</taxon>
        <taxon>Eubrachyura</taxon>
        <taxon>Portunoidea</taxon>
        <taxon>Portunidae</taxon>
        <taxon>Portuninae</taxon>
        <taxon>Portunus</taxon>
    </lineage>
</organism>
<protein>
    <submittedName>
        <fullName evidence="1">Uncharacterized protein</fullName>
    </submittedName>
</protein>
<proteinExistence type="predicted"/>
<comment type="caution">
    <text evidence="1">The sequence shown here is derived from an EMBL/GenBank/DDBJ whole genome shotgun (WGS) entry which is preliminary data.</text>
</comment>
<sequence>MQTKYGPPSETIHRNVFLLSEFSACAIAWSLLRGAEKTRVVTEVTKGGRQVGWVGGDTTLMLLGVTETIITGLAKLGMWLEVDGTLHKCCDWRGVEAASLNRVPLLLGIVLAGRCDSGEGGNGNGELLISEHGRFQECTTRSILSNLLL</sequence>
<keyword evidence="2" id="KW-1185">Reference proteome</keyword>
<reference evidence="1 2" key="1">
    <citation type="submission" date="2019-05" db="EMBL/GenBank/DDBJ databases">
        <title>Another draft genome of Portunus trituberculatus and its Hox gene families provides insights of decapod evolution.</title>
        <authorList>
            <person name="Jeong J.-H."/>
            <person name="Song I."/>
            <person name="Kim S."/>
            <person name="Choi T."/>
            <person name="Kim D."/>
            <person name="Ryu S."/>
            <person name="Kim W."/>
        </authorList>
    </citation>
    <scope>NUCLEOTIDE SEQUENCE [LARGE SCALE GENOMIC DNA]</scope>
    <source>
        <tissue evidence="1">Muscle</tissue>
    </source>
</reference>
<dbReference type="EMBL" id="VSRR010015656">
    <property type="protein sequence ID" value="MPC58407.1"/>
    <property type="molecule type" value="Genomic_DNA"/>
</dbReference>
<dbReference type="AlphaFoldDB" id="A0A5B7GME3"/>
<accession>A0A5B7GME3</accession>
<evidence type="ECO:0000313" key="1">
    <source>
        <dbReference type="EMBL" id="MPC58407.1"/>
    </source>
</evidence>
<name>A0A5B7GME3_PORTR</name>